<dbReference type="GO" id="GO:0006952">
    <property type="term" value="P:defense response"/>
    <property type="evidence" value="ECO:0007669"/>
    <property type="project" value="UniProtKB-KW"/>
</dbReference>
<feature type="domain" description="NB-ARC" evidence="6">
    <location>
        <begin position="174"/>
        <end position="341"/>
    </location>
</feature>
<dbReference type="InterPro" id="IPR002182">
    <property type="entry name" value="NB-ARC"/>
</dbReference>
<dbReference type="Gene3D" id="1.20.5.4130">
    <property type="match status" value="1"/>
</dbReference>
<dbReference type="EMBL" id="JAXUIC010000001">
    <property type="protein sequence ID" value="KAK4607305.1"/>
    <property type="molecule type" value="Genomic_DNA"/>
</dbReference>
<feature type="domain" description="R13L1/DRL21-like LRR repeat region" evidence="9">
    <location>
        <begin position="666"/>
        <end position="792"/>
    </location>
</feature>
<evidence type="ECO:0000256" key="1">
    <source>
        <dbReference type="ARBA" id="ARBA00022614"/>
    </source>
</evidence>
<evidence type="ECO:0000313" key="10">
    <source>
        <dbReference type="EMBL" id="KAK4607305.1"/>
    </source>
</evidence>
<dbReference type="InterPro" id="IPR036388">
    <property type="entry name" value="WH-like_DNA-bd_sf"/>
</dbReference>
<feature type="domain" description="Disease resistance N-terminal" evidence="7">
    <location>
        <begin position="8"/>
        <end position="98"/>
    </location>
</feature>
<dbReference type="Proteomes" id="UP001324115">
    <property type="component" value="Unassembled WGS sequence"/>
</dbReference>
<dbReference type="SUPFAM" id="SSF52058">
    <property type="entry name" value="L domain-like"/>
    <property type="match status" value="2"/>
</dbReference>
<dbReference type="InterPro" id="IPR027417">
    <property type="entry name" value="P-loop_NTPase"/>
</dbReference>
<comment type="caution">
    <text evidence="10">The sequence shown here is derived from an EMBL/GenBank/DDBJ whole genome shotgun (WGS) entry which is preliminary data.</text>
</comment>
<evidence type="ECO:0000256" key="5">
    <source>
        <dbReference type="ARBA" id="ARBA00022840"/>
    </source>
</evidence>
<dbReference type="PANTHER" id="PTHR36766:SF51">
    <property type="entry name" value="DISEASE RESISTANCE RPP13-LIKE PROTEIN 1"/>
    <property type="match status" value="1"/>
</dbReference>
<evidence type="ECO:0000259" key="9">
    <source>
        <dbReference type="Pfam" id="PF25019"/>
    </source>
</evidence>
<dbReference type="Gene3D" id="1.10.10.10">
    <property type="entry name" value="Winged helix-like DNA-binding domain superfamily/Winged helix DNA-binding domain"/>
    <property type="match status" value="1"/>
</dbReference>
<dbReference type="Pfam" id="PF00931">
    <property type="entry name" value="NB-ARC"/>
    <property type="match status" value="1"/>
</dbReference>
<proteinExistence type="predicted"/>
<dbReference type="InterPro" id="IPR041118">
    <property type="entry name" value="Rx_N"/>
</dbReference>
<dbReference type="SUPFAM" id="SSF52047">
    <property type="entry name" value="RNI-like"/>
    <property type="match status" value="1"/>
</dbReference>
<keyword evidence="5" id="KW-0067">ATP-binding</keyword>
<dbReference type="Pfam" id="PF23559">
    <property type="entry name" value="WHD_DRP"/>
    <property type="match status" value="1"/>
</dbReference>
<dbReference type="Gene3D" id="3.40.50.300">
    <property type="entry name" value="P-loop containing nucleotide triphosphate hydrolases"/>
    <property type="match status" value="1"/>
</dbReference>
<evidence type="ECO:0000259" key="6">
    <source>
        <dbReference type="Pfam" id="PF00931"/>
    </source>
</evidence>
<dbReference type="GO" id="GO:0005524">
    <property type="term" value="F:ATP binding"/>
    <property type="evidence" value="ECO:0007669"/>
    <property type="project" value="UniProtKB-KW"/>
</dbReference>
<dbReference type="PRINTS" id="PR00364">
    <property type="entry name" value="DISEASERSIST"/>
</dbReference>
<dbReference type="InterPro" id="IPR056789">
    <property type="entry name" value="LRR_R13L1-DRL21"/>
</dbReference>
<dbReference type="FunFam" id="1.10.10.10:FF:000322">
    <property type="entry name" value="Probable disease resistance protein At1g63360"/>
    <property type="match status" value="1"/>
</dbReference>
<dbReference type="GO" id="GO:0043531">
    <property type="term" value="F:ADP binding"/>
    <property type="evidence" value="ECO:0007669"/>
    <property type="project" value="InterPro"/>
</dbReference>
<name>A0AAN7G8D8_QUERU</name>
<evidence type="ECO:0008006" key="12">
    <source>
        <dbReference type="Google" id="ProtNLM"/>
    </source>
</evidence>
<reference evidence="10 11" key="1">
    <citation type="journal article" date="2023" name="G3 (Bethesda)">
        <title>A haplotype-resolved chromosome-scale genome for Quercus rubra L. provides insights into the genetics of adaptive traits for red oak species.</title>
        <authorList>
            <person name="Kapoor B."/>
            <person name="Jenkins J."/>
            <person name="Schmutz J."/>
            <person name="Zhebentyayeva T."/>
            <person name="Kuelheim C."/>
            <person name="Coggeshall M."/>
            <person name="Heim C."/>
            <person name="Lasky J.R."/>
            <person name="Leites L."/>
            <person name="Islam-Faridi N."/>
            <person name="Romero-Severson J."/>
            <person name="DeLeo V.L."/>
            <person name="Lucas S.M."/>
            <person name="Lazic D."/>
            <person name="Gailing O."/>
            <person name="Carlson J."/>
            <person name="Staton M."/>
        </authorList>
    </citation>
    <scope>NUCLEOTIDE SEQUENCE [LARGE SCALE GENOMIC DNA]</scope>
    <source>
        <strain evidence="10">Pseudo-F2</strain>
    </source>
</reference>
<gene>
    <name evidence="10" type="ORF">RGQ29_001215</name>
</gene>
<evidence type="ECO:0000259" key="8">
    <source>
        <dbReference type="Pfam" id="PF23559"/>
    </source>
</evidence>
<dbReference type="Gene3D" id="3.80.10.10">
    <property type="entry name" value="Ribonuclease Inhibitor"/>
    <property type="match status" value="3"/>
</dbReference>
<keyword evidence="4" id="KW-0611">Plant defense</keyword>
<dbReference type="PANTHER" id="PTHR36766">
    <property type="entry name" value="PLANT BROAD-SPECTRUM MILDEW RESISTANCE PROTEIN RPW8"/>
    <property type="match status" value="1"/>
</dbReference>
<protein>
    <recommendedName>
        <fullName evidence="12">CC-NBS-LRR protein</fullName>
    </recommendedName>
</protein>
<dbReference type="Pfam" id="PF18052">
    <property type="entry name" value="Rx_N"/>
    <property type="match status" value="1"/>
</dbReference>
<dbReference type="Pfam" id="PF25019">
    <property type="entry name" value="LRR_R13L1-DRL21"/>
    <property type="match status" value="1"/>
</dbReference>
<dbReference type="InterPro" id="IPR032675">
    <property type="entry name" value="LRR_dom_sf"/>
</dbReference>
<sequence>MSVIGEAALSSLFGELFDKLASDLLKIFQPERVHADLNKWKKTLLKIHAVLDDAEQKRETSNFVKIWLDELEDLAYDVDDILDEFHTEALRRELNPAPNKSKIRKIIDACVGSNRSFVLLMQSKIAEIDSRLQRIVREKNDLDLRGSTGGRTGTERSRVPTTSLVNENHTYGRDEDKEAIIKLLFESSDAQLSVIPILGMGGLGKTTLAQLVYNNEDVTCYFDLKAWTYVSEDFDIVRVTKAILQSVTSEHCNTNDLNLIQVKLKEKLYGKKFLFILDDVWNEDYDNWTKLRCPFEFGTVGSKIIVTTRNLGVSSTMGTTPTYMLKELSSDACWHLFIQNALGSTDFVAHPELEETGREILDRCKGSPLAAKIWDIPNEKNGIIPVLELSYQYLPSHLKRCFAYCSLFPKDYQFEENELVLLWMSEGLVQEIERDKPMEDLGVEYFHDLLRRSFFQQSNNNEPFFVMHYLINDLAQWAARDLCYRLEDTLGSNKQSEISTKVRHFSYIQHYFDGIKKFENFPKNMHLRTFLPLPIKSSGYLTNYVPDCLLPQLRCLRVLSLRGYNIIELPSSIGDLKHLRYLNLSNTPIRSLPESTSSLYNLQTLMLKGCHKLTKLPEKIRDLVNLRYLDITNANLIREMPVGIEKLQNLHTLSNFVVGKDNGSKIGDLMNLEFLWGRLCISSLENVLDAEDARKANLNGKKNLDALEIKWGTPSDLQDASIAIDVLDMLRPWTMVKELSIDGYIGVQFPTCLGDHSFSHIEDLKIVGCKQCISLPAIGHLSSLKFLVIKNMSMVQTIGPEFYGEGWLKPFQLLEKLHFEDMQEWQDWISCGVKYGEFPCLHELFISQCPKLQGELPRHLPSLENFSISNCEQLVVSIPSLPTLHELKIVGCKEVVSNNIEELCLLESITFSILGLKSLSKEFMEGLAKVKNLKLDDCNELTSFWQDGLMSLVRLEIWSCNSLINICLTSTLKILNINGCGALKSLPISNCTCLEYATIKKCSSLMFISKRQLPPTLKRLEIKNCENLQFLIDEGEASSLLMEEESINSNVSLLEHLVIGDCPSLKCVLLKGDLFVKLKFLEIWSCSELTSLSSSKQLPIALKGLEVRNCPKLESLADNLHSNASLECLTISNCKEIKFLPEGLHKLYHLNDIIILDCCSLVSFPDGGFLPTHLINLSIWYCEKLEALPRMHIVTTLRINKCPSIISLPEEGLPTNQKVLSLGGMTICKQVFEWGLHRLTSLTHLTNYGYGFEDWQSFPKEEDGKMMLLLPTSLTSLSIEEFSDVAFLSSKVFQNLSALKELWIYKFPKLASLPKNGLPPSLLGLRIYGCPVLKQHCKKGKGQEWLKNIINIPCVEIDFRSIYELQEEEQQ</sequence>
<keyword evidence="11" id="KW-1185">Reference proteome</keyword>
<accession>A0AAN7G8D8</accession>
<feature type="domain" description="Disease resistance protein winged helix" evidence="8">
    <location>
        <begin position="407"/>
        <end position="475"/>
    </location>
</feature>
<dbReference type="InterPro" id="IPR001611">
    <property type="entry name" value="Leu-rich_rpt"/>
</dbReference>
<dbReference type="PROSITE" id="PS51450">
    <property type="entry name" value="LRR"/>
    <property type="match status" value="1"/>
</dbReference>
<evidence type="ECO:0000256" key="3">
    <source>
        <dbReference type="ARBA" id="ARBA00022741"/>
    </source>
</evidence>
<organism evidence="10 11">
    <name type="scientific">Quercus rubra</name>
    <name type="common">Northern red oak</name>
    <name type="synonym">Quercus borealis</name>
    <dbReference type="NCBI Taxonomy" id="3512"/>
    <lineage>
        <taxon>Eukaryota</taxon>
        <taxon>Viridiplantae</taxon>
        <taxon>Streptophyta</taxon>
        <taxon>Embryophyta</taxon>
        <taxon>Tracheophyta</taxon>
        <taxon>Spermatophyta</taxon>
        <taxon>Magnoliopsida</taxon>
        <taxon>eudicotyledons</taxon>
        <taxon>Gunneridae</taxon>
        <taxon>Pentapetalae</taxon>
        <taxon>rosids</taxon>
        <taxon>fabids</taxon>
        <taxon>Fagales</taxon>
        <taxon>Fagaceae</taxon>
        <taxon>Quercus</taxon>
    </lineage>
</organism>
<keyword evidence="1" id="KW-0433">Leucine-rich repeat</keyword>
<evidence type="ECO:0000313" key="11">
    <source>
        <dbReference type="Proteomes" id="UP001324115"/>
    </source>
</evidence>
<keyword evidence="2" id="KW-0677">Repeat</keyword>
<dbReference type="InterPro" id="IPR058922">
    <property type="entry name" value="WHD_DRP"/>
</dbReference>
<dbReference type="SUPFAM" id="SSF52540">
    <property type="entry name" value="P-loop containing nucleoside triphosphate hydrolases"/>
    <property type="match status" value="1"/>
</dbReference>
<evidence type="ECO:0000256" key="4">
    <source>
        <dbReference type="ARBA" id="ARBA00022821"/>
    </source>
</evidence>
<evidence type="ECO:0000256" key="2">
    <source>
        <dbReference type="ARBA" id="ARBA00022737"/>
    </source>
</evidence>
<dbReference type="GO" id="GO:0051707">
    <property type="term" value="P:response to other organism"/>
    <property type="evidence" value="ECO:0007669"/>
    <property type="project" value="UniProtKB-ARBA"/>
</dbReference>
<keyword evidence="3" id="KW-0547">Nucleotide-binding</keyword>
<evidence type="ECO:0000259" key="7">
    <source>
        <dbReference type="Pfam" id="PF18052"/>
    </source>
</evidence>
<dbReference type="FunFam" id="3.40.50.300:FF:001091">
    <property type="entry name" value="Probable disease resistance protein At1g61300"/>
    <property type="match status" value="1"/>
</dbReference>